<sequence>TTASHHERTEVSPPPTTYLSDTEFRCHVADSDVATKQRLTFVNRCRCIFSDKMVSTAHRTFVPSHLTEMQYNGGTTIWDNDDATRRTQYPSDTMTTP</sequence>
<evidence type="ECO:0000313" key="2">
    <source>
        <dbReference type="EMBL" id="KIK01378.1"/>
    </source>
</evidence>
<reference evidence="3" key="2">
    <citation type="submission" date="2015-01" db="EMBL/GenBank/DDBJ databases">
        <title>Evolutionary Origins and Diversification of the Mycorrhizal Mutualists.</title>
        <authorList>
            <consortium name="DOE Joint Genome Institute"/>
            <consortium name="Mycorrhizal Genomics Consortium"/>
            <person name="Kohler A."/>
            <person name="Kuo A."/>
            <person name="Nagy L.G."/>
            <person name="Floudas D."/>
            <person name="Copeland A."/>
            <person name="Barry K.W."/>
            <person name="Cichocki N."/>
            <person name="Veneault-Fourrey C."/>
            <person name="LaButti K."/>
            <person name="Lindquist E.A."/>
            <person name="Lipzen A."/>
            <person name="Lundell T."/>
            <person name="Morin E."/>
            <person name="Murat C."/>
            <person name="Riley R."/>
            <person name="Ohm R."/>
            <person name="Sun H."/>
            <person name="Tunlid A."/>
            <person name="Henrissat B."/>
            <person name="Grigoriev I.V."/>
            <person name="Hibbett D.S."/>
            <person name="Martin F."/>
        </authorList>
    </citation>
    <scope>NUCLEOTIDE SEQUENCE [LARGE SCALE GENOMIC DNA]</scope>
    <source>
        <strain evidence="3">LaAM-08-1</strain>
    </source>
</reference>
<proteinExistence type="predicted"/>
<feature type="non-terminal residue" evidence="2">
    <location>
        <position position="1"/>
    </location>
</feature>
<dbReference type="EMBL" id="KN838607">
    <property type="protein sequence ID" value="KIK01378.1"/>
    <property type="molecule type" value="Genomic_DNA"/>
</dbReference>
<accession>A0A0C9Y013</accession>
<gene>
    <name evidence="2" type="ORF">K443DRAFT_28966</name>
</gene>
<evidence type="ECO:0000313" key="3">
    <source>
        <dbReference type="Proteomes" id="UP000054477"/>
    </source>
</evidence>
<dbReference type="HOGENOM" id="CLU_2352278_0_0_1"/>
<name>A0A0C9Y013_9AGAR</name>
<feature type="compositionally biased region" description="Polar residues" evidence="1">
    <location>
        <begin position="86"/>
        <end position="97"/>
    </location>
</feature>
<feature type="non-terminal residue" evidence="2">
    <location>
        <position position="97"/>
    </location>
</feature>
<dbReference type="AlphaFoldDB" id="A0A0C9Y013"/>
<feature type="region of interest" description="Disordered" evidence="1">
    <location>
        <begin position="74"/>
        <end position="97"/>
    </location>
</feature>
<keyword evidence="3" id="KW-1185">Reference proteome</keyword>
<reference evidence="2 3" key="1">
    <citation type="submission" date="2014-04" db="EMBL/GenBank/DDBJ databases">
        <authorList>
            <consortium name="DOE Joint Genome Institute"/>
            <person name="Kuo A."/>
            <person name="Kohler A."/>
            <person name="Nagy L.G."/>
            <person name="Floudas D."/>
            <person name="Copeland A."/>
            <person name="Barry K.W."/>
            <person name="Cichocki N."/>
            <person name="Veneault-Fourrey C."/>
            <person name="LaButti K."/>
            <person name="Lindquist E.A."/>
            <person name="Lipzen A."/>
            <person name="Lundell T."/>
            <person name="Morin E."/>
            <person name="Murat C."/>
            <person name="Sun H."/>
            <person name="Tunlid A."/>
            <person name="Henrissat B."/>
            <person name="Grigoriev I.V."/>
            <person name="Hibbett D.S."/>
            <person name="Martin F."/>
            <person name="Nordberg H.P."/>
            <person name="Cantor M.N."/>
            <person name="Hua S.X."/>
        </authorList>
    </citation>
    <scope>NUCLEOTIDE SEQUENCE [LARGE SCALE GENOMIC DNA]</scope>
    <source>
        <strain evidence="2 3">LaAM-08-1</strain>
    </source>
</reference>
<dbReference type="Proteomes" id="UP000054477">
    <property type="component" value="Unassembled WGS sequence"/>
</dbReference>
<evidence type="ECO:0000256" key="1">
    <source>
        <dbReference type="SAM" id="MobiDB-lite"/>
    </source>
</evidence>
<protein>
    <submittedName>
        <fullName evidence="2">Uncharacterized protein</fullName>
    </submittedName>
</protein>
<organism evidence="2 3">
    <name type="scientific">Laccaria amethystina LaAM-08-1</name>
    <dbReference type="NCBI Taxonomy" id="1095629"/>
    <lineage>
        <taxon>Eukaryota</taxon>
        <taxon>Fungi</taxon>
        <taxon>Dikarya</taxon>
        <taxon>Basidiomycota</taxon>
        <taxon>Agaricomycotina</taxon>
        <taxon>Agaricomycetes</taxon>
        <taxon>Agaricomycetidae</taxon>
        <taxon>Agaricales</taxon>
        <taxon>Agaricineae</taxon>
        <taxon>Hydnangiaceae</taxon>
        <taxon>Laccaria</taxon>
    </lineage>
</organism>